<evidence type="ECO:0008006" key="5">
    <source>
        <dbReference type="Google" id="ProtNLM"/>
    </source>
</evidence>
<accession>A0ABT0WFI9</accession>
<sequence length="202" mass="23014">MTQNLDMFEMWKNYFNQSSTLIDEKMKEQFPSKVMGQLLDMHLLYQKMLNETTERYLEQMNVPTRTDIAKISSLIVNVDTKVDDLEELLEEARAKQLNQAELQSEIKDFGKELKNIDAKLNQILTQVNSLIEVNNKKAADNNEATEVNAADDNKEATKITTEANNKEVTKITAAAKNRRTSKNKVAANNKRAASNKDDQNSL</sequence>
<protein>
    <recommendedName>
        <fullName evidence="5">Polyhydroxyalkanoate biosynthesis repressor PhaR</fullName>
    </recommendedName>
</protein>
<comment type="caution">
    <text evidence="3">The sequence shown here is derived from an EMBL/GenBank/DDBJ whole genome shotgun (WGS) entry which is preliminary data.</text>
</comment>
<gene>
    <name evidence="3" type="ORF">NDK43_25515</name>
</gene>
<organism evidence="3 4">
    <name type="scientific">Neobacillus pocheonensis</name>
    <dbReference type="NCBI Taxonomy" id="363869"/>
    <lineage>
        <taxon>Bacteria</taxon>
        <taxon>Bacillati</taxon>
        <taxon>Bacillota</taxon>
        <taxon>Bacilli</taxon>
        <taxon>Bacillales</taxon>
        <taxon>Bacillaceae</taxon>
        <taxon>Neobacillus</taxon>
    </lineage>
</organism>
<evidence type="ECO:0000313" key="4">
    <source>
        <dbReference type="Proteomes" id="UP001523262"/>
    </source>
</evidence>
<dbReference type="EMBL" id="JAMQCR010000002">
    <property type="protein sequence ID" value="MCM2535083.1"/>
    <property type="molecule type" value="Genomic_DNA"/>
</dbReference>
<dbReference type="Proteomes" id="UP001523262">
    <property type="component" value="Unassembled WGS sequence"/>
</dbReference>
<keyword evidence="1" id="KW-0175">Coiled coil</keyword>
<proteinExistence type="predicted"/>
<evidence type="ECO:0000313" key="3">
    <source>
        <dbReference type="EMBL" id="MCM2535083.1"/>
    </source>
</evidence>
<feature type="compositionally biased region" description="Low complexity" evidence="2">
    <location>
        <begin position="183"/>
        <end position="192"/>
    </location>
</feature>
<evidence type="ECO:0000256" key="2">
    <source>
        <dbReference type="SAM" id="MobiDB-lite"/>
    </source>
</evidence>
<keyword evidence="4" id="KW-1185">Reference proteome</keyword>
<feature type="region of interest" description="Disordered" evidence="2">
    <location>
        <begin position="169"/>
        <end position="202"/>
    </location>
</feature>
<evidence type="ECO:0000256" key="1">
    <source>
        <dbReference type="SAM" id="Coils"/>
    </source>
</evidence>
<feature type="coiled-coil region" evidence="1">
    <location>
        <begin position="75"/>
        <end position="119"/>
    </location>
</feature>
<reference evidence="3 4" key="1">
    <citation type="submission" date="2022-06" db="EMBL/GenBank/DDBJ databases">
        <authorList>
            <person name="Jeon C.O."/>
        </authorList>
    </citation>
    <scope>NUCLEOTIDE SEQUENCE [LARGE SCALE GENOMIC DNA]</scope>
    <source>
        <strain evidence="3 4">KCTC 13943</strain>
    </source>
</reference>
<name>A0ABT0WFI9_9BACI</name>